<accession>A0ABU6GRW1</accession>
<proteinExistence type="predicted"/>
<sequence length="132" mass="14754">MSHKVSDHYAIIPTENVPKLSELEDRVRNIYNLIARSLIAAHYNNAVFDFTNVITNVDGKFSFISKGKVTIQEGWRKVIFPNGQKEDDEEDNDDSNDQMLSPLSVGDSGHASSATSIAVYKCIIIHFSLIPK</sequence>
<feature type="domain" description="Topo IA-type catalytic" evidence="2">
    <location>
        <begin position="1"/>
        <end position="132"/>
    </location>
</feature>
<dbReference type="InterPro" id="IPR013826">
    <property type="entry name" value="Topo_IA_cen_sub3"/>
</dbReference>
<feature type="region of interest" description="Disordered" evidence="1">
    <location>
        <begin position="80"/>
        <end position="107"/>
    </location>
</feature>
<evidence type="ECO:0000259" key="2">
    <source>
        <dbReference type="PROSITE" id="PS52039"/>
    </source>
</evidence>
<dbReference type="InterPro" id="IPR023405">
    <property type="entry name" value="Topo_IA_core_domain"/>
</dbReference>
<reference evidence="3 4" key="1">
    <citation type="submission" date="2023-03" db="EMBL/GenBank/DDBJ databases">
        <title>Bacillus Genome Sequencing.</title>
        <authorList>
            <person name="Dunlap C."/>
        </authorList>
    </citation>
    <scope>NUCLEOTIDE SEQUENCE [LARGE SCALE GENOMIC DNA]</scope>
    <source>
        <strain evidence="3 4">BD-525</strain>
    </source>
</reference>
<dbReference type="GO" id="GO:0016853">
    <property type="term" value="F:isomerase activity"/>
    <property type="evidence" value="ECO:0007669"/>
    <property type="project" value="UniProtKB-KW"/>
</dbReference>
<dbReference type="RefSeq" id="WP_326089157.1">
    <property type="nucleotide sequence ID" value="NZ_JARLKZ010000012.1"/>
</dbReference>
<dbReference type="Pfam" id="PF01131">
    <property type="entry name" value="Topoisom_bac"/>
    <property type="match status" value="1"/>
</dbReference>
<keyword evidence="4" id="KW-1185">Reference proteome</keyword>
<dbReference type="InterPro" id="IPR013497">
    <property type="entry name" value="Topo_IA_cen"/>
</dbReference>
<dbReference type="InterPro" id="IPR013825">
    <property type="entry name" value="Topo_IA_cen_sub2"/>
</dbReference>
<gene>
    <name evidence="3" type="ORF">P4H66_16635</name>
</gene>
<keyword evidence="3" id="KW-0413">Isomerase</keyword>
<feature type="compositionally biased region" description="Acidic residues" evidence="1">
    <location>
        <begin position="86"/>
        <end position="96"/>
    </location>
</feature>
<dbReference type="InterPro" id="IPR000380">
    <property type="entry name" value="Topo_IA"/>
</dbReference>
<dbReference type="PANTHER" id="PTHR11390">
    <property type="entry name" value="PROKARYOTIC DNA TOPOISOMERASE"/>
    <property type="match status" value="1"/>
</dbReference>
<dbReference type="SUPFAM" id="SSF56712">
    <property type="entry name" value="Prokaryotic type I DNA topoisomerase"/>
    <property type="match status" value="1"/>
</dbReference>
<evidence type="ECO:0000313" key="4">
    <source>
        <dbReference type="Proteomes" id="UP001344632"/>
    </source>
</evidence>
<evidence type="ECO:0000256" key="1">
    <source>
        <dbReference type="SAM" id="MobiDB-lite"/>
    </source>
</evidence>
<dbReference type="Gene3D" id="1.10.290.10">
    <property type="entry name" value="Topoisomerase I, domain 4"/>
    <property type="match status" value="1"/>
</dbReference>
<dbReference type="PANTHER" id="PTHR11390:SF21">
    <property type="entry name" value="DNA TOPOISOMERASE 3-ALPHA"/>
    <property type="match status" value="1"/>
</dbReference>
<comment type="caution">
    <text evidence="3">The sequence shown here is derived from an EMBL/GenBank/DDBJ whole genome shotgun (WGS) entry which is preliminary data.</text>
</comment>
<name>A0ABU6GRW1_9BACL</name>
<evidence type="ECO:0000313" key="3">
    <source>
        <dbReference type="EMBL" id="MEC0241450.1"/>
    </source>
</evidence>
<organism evidence="3 4">
    <name type="scientific">Paenibacillus dokdonensis</name>
    <dbReference type="NCBI Taxonomy" id="2567944"/>
    <lineage>
        <taxon>Bacteria</taxon>
        <taxon>Bacillati</taxon>
        <taxon>Bacillota</taxon>
        <taxon>Bacilli</taxon>
        <taxon>Bacillales</taxon>
        <taxon>Paenibacillaceae</taxon>
        <taxon>Paenibacillus</taxon>
    </lineage>
</organism>
<dbReference type="Proteomes" id="UP001344632">
    <property type="component" value="Unassembled WGS sequence"/>
</dbReference>
<dbReference type="EC" id="5.6.2.-" evidence="3"/>
<dbReference type="PROSITE" id="PS52039">
    <property type="entry name" value="TOPO_IA_2"/>
    <property type="match status" value="1"/>
</dbReference>
<dbReference type="Gene3D" id="2.70.20.10">
    <property type="entry name" value="Topoisomerase I, domain 3"/>
    <property type="match status" value="1"/>
</dbReference>
<dbReference type="EMBL" id="JARLKZ010000012">
    <property type="protein sequence ID" value="MEC0241450.1"/>
    <property type="molecule type" value="Genomic_DNA"/>
</dbReference>
<protein>
    <submittedName>
        <fullName evidence="3">DNA topoisomerase</fullName>
        <ecNumber evidence="3">5.6.2.-</ecNumber>
    </submittedName>
</protein>